<dbReference type="RefSeq" id="WP_139071796.1">
    <property type="nucleotide sequence ID" value="NZ_CP040899.1"/>
</dbReference>
<accession>A0ABX5VQV6</accession>
<evidence type="ECO:0000256" key="9">
    <source>
        <dbReference type="ARBA" id="ARBA00022989"/>
    </source>
</evidence>
<keyword evidence="15" id="KW-1185">Reference proteome</keyword>
<evidence type="ECO:0000313" key="15">
    <source>
        <dbReference type="Proteomes" id="UP000313948"/>
    </source>
</evidence>
<feature type="transmembrane region" description="Helical" evidence="12">
    <location>
        <begin position="185"/>
        <end position="207"/>
    </location>
</feature>
<evidence type="ECO:0000256" key="8">
    <source>
        <dbReference type="ARBA" id="ARBA00022833"/>
    </source>
</evidence>
<evidence type="ECO:0000313" key="14">
    <source>
        <dbReference type="EMBL" id="QDB79145.1"/>
    </source>
</evidence>
<evidence type="ECO:0000256" key="3">
    <source>
        <dbReference type="ARBA" id="ARBA00007931"/>
    </source>
</evidence>
<feature type="transmembrane region" description="Helical" evidence="12">
    <location>
        <begin position="20"/>
        <end position="40"/>
    </location>
</feature>
<dbReference type="PANTHER" id="PTHR39188:SF3">
    <property type="entry name" value="STAGE IV SPORULATION PROTEIN FB"/>
    <property type="match status" value="1"/>
</dbReference>
<evidence type="ECO:0000256" key="4">
    <source>
        <dbReference type="ARBA" id="ARBA00022670"/>
    </source>
</evidence>
<evidence type="ECO:0000259" key="13">
    <source>
        <dbReference type="Pfam" id="PF02163"/>
    </source>
</evidence>
<feature type="transmembrane region" description="Helical" evidence="12">
    <location>
        <begin position="113"/>
        <end position="137"/>
    </location>
</feature>
<keyword evidence="8" id="KW-0862">Zinc</keyword>
<comment type="similarity">
    <text evidence="3">Belongs to the peptidase M50B family.</text>
</comment>
<feature type="domain" description="Peptidase M50" evidence="13">
    <location>
        <begin position="143"/>
        <end position="185"/>
    </location>
</feature>
<dbReference type="Pfam" id="PF02163">
    <property type="entry name" value="Peptidase_M50"/>
    <property type="match status" value="1"/>
</dbReference>
<comment type="cofactor">
    <cofactor evidence="1">
        <name>Zn(2+)</name>
        <dbReference type="ChEBI" id="CHEBI:29105"/>
    </cofactor>
</comment>
<name>A0ABX5VQV6_9MICO</name>
<keyword evidence="6" id="KW-0479">Metal-binding</keyword>
<evidence type="ECO:0000256" key="12">
    <source>
        <dbReference type="SAM" id="Phobius"/>
    </source>
</evidence>
<sequence length="374" mass="37868">MTRLGQRTSSGWVIGRIRGVPVVFAPSWFLMAAVLGIIVAPTITRVVPEATTTATVLAAASVPVTLMIGVLAHEIAHGLVGQAVGSPPREYVLTLWGGHTQFDADMRTPGASALVSVVGPLANAVLAGLAWFALGFAESPLVAVLWQIAALSNAAVAFFNLLPGYPLDGGRILEAAVWKVTGDRLAGLSAAGWGGRVVAVAVVVVGLGRPLALGLRPTTFTVLWVGLLAFYLWAGSSQAVNTARARRRAAGIDLRSVAQPALALPASAPVAAADAAAGRRVVLLGPAGEVVGLVDDAVLAQVPPAARATTPLTAVASVLPPTSVVTRLTGAAGVGAAAQAARTSPAIVLVDGAAGVVGVLTVDRLEEALRRTRP</sequence>
<dbReference type="Proteomes" id="UP000313948">
    <property type="component" value="Chromosome"/>
</dbReference>
<evidence type="ECO:0000256" key="6">
    <source>
        <dbReference type="ARBA" id="ARBA00022723"/>
    </source>
</evidence>
<gene>
    <name evidence="14" type="ORF">FE251_06995</name>
</gene>
<reference evidence="14 15" key="1">
    <citation type="submission" date="2019-05" db="EMBL/GenBank/DDBJ databases">
        <title>Georgenia *** sp. nov., and Georgenia *** sp. nov., isolated from the intestinal contents of plateau pika (Ochotona curzoniae) in the Qinghai-Tibet plateau of China.</title>
        <authorList>
            <person name="Tian Z."/>
        </authorList>
    </citation>
    <scope>NUCLEOTIDE SEQUENCE [LARGE SCALE GENOMIC DNA]</scope>
    <source>
        <strain evidence="14 15">Z294</strain>
    </source>
</reference>
<keyword evidence="9 12" id="KW-1133">Transmembrane helix</keyword>
<evidence type="ECO:0000256" key="5">
    <source>
        <dbReference type="ARBA" id="ARBA00022692"/>
    </source>
</evidence>
<keyword evidence="7" id="KW-0378">Hydrolase</keyword>
<dbReference type="EMBL" id="CP040899">
    <property type="protein sequence ID" value="QDB79145.1"/>
    <property type="molecule type" value="Genomic_DNA"/>
</dbReference>
<proteinExistence type="inferred from homology"/>
<evidence type="ECO:0000256" key="10">
    <source>
        <dbReference type="ARBA" id="ARBA00023049"/>
    </source>
</evidence>
<evidence type="ECO:0000256" key="2">
    <source>
        <dbReference type="ARBA" id="ARBA00004141"/>
    </source>
</evidence>
<feature type="transmembrane region" description="Helical" evidence="12">
    <location>
        <begin position="213"/>
        <end position="234"/>
    </location>
</feature>
<evidence type="ECO:0000256" key="7">
    <source>
        <dbReference type="ARBA" id="ARBA00022801"/>
    </source>
</evidence>
<keyword evidence="10" id="KW-0482">Metalloprotease</keyword>
<keyword evidence="11 12" id="KW-0472">Membrane</keyword>
<evidence type="ECO:0000256" key="11">
    <source>
        <dbReference type="ARBA" id="ARBA00023136"/>
    </source>
</evidence>
<organism evidence="14 15">
    <name type="scientific">Georgenia wutianyii</name>
    <dbReference type="NCBI Taxonomy" id="2585135"/>
    <lineage>
        <taxon>Bacteria</taxon>
        <taxon>Bacillati</taxon>
        <taxon>Actinomycetota</taxon>
        <taxon>Actinomycetes</taxon>
        <taxon>Micrococcales</taxon>
        <taxon>Bogoriellaceae</taxon>
        <taxon>Georgenia</taxon>
    </lineage>
</organism>
<dbReference type="PANTHER" id="PTHR39188">
    <property type="entry name" value="MEMBRANE-ASSOCIATED ZINC METALLOPROTEASE M50B"/>
    <property type="match status" value="1"/>
</dbReference>
<keyword evidence="4" id="KW-0645">Protease</keyword>
<keyword evidence="5 12" id="KW-0812">Transmembrane</keyword>
<feature type="transmembrane region" description="Helical" evidence="12">
    <location>
        <begin position="143"/>
        <end position="165"/>
    </location>
</feature>
<comment type="subcellular location">
    <subcellularLocation>
        <location evidence="2">Membrane</location>
        <topology evidence="2">Multi-pass membrane protein</topology>
    </subcellularLocation>
</comment>
<feature type="transmembrane region" description="Helical" evidence="12">
    <location>
        <begin position="52"/>
        <end position="72"/>
    </location>
</feature>
<evidence type="ECO:0000256" key="1">
    <source>
        <dbReference type="ARBA" id="ARBA00001947"/>
    </source>
</evidence>
<dbReference type="InterPro" id="IPR008915">
    <property type="entry name" value="Peptidase_M50"/>
</dbReference>
<protein>
    <submittedName>
        <fullName evidence="14">Peptidase M50</fullName>
    </submittedName>
</protein>